<dbReference type="RefSeq" id="WP_345210602.1">
    <property type="nucleotide sequence ID" value="NZ_BAABFT010000003.1"/>
</dbReference>
<dbReference type="InterPro" id="IPR023155">
    <property type="entry name" value="Cyt_c-552/4"/>
</dbReference>
<dbReference type="InterPro" id="IPR036280">
    <property type="entry name" value="Multihaem_cyt_sf"/>
</dbReference>
<evidence type="ECO:0000256" key="3">
    <source>
        <dbReference type="ARBA" id="ARBA00023004"/>
    </source>
</evidence>
<dbReference type="Proteomes" id="UP001500582">
    <property type="component" value="Unassembled WGS sequence"/>
</dbReference>
<dbReference type="EMBL" id="BAABFT010000003">
    <property type="protein sequence ID" value="GAA4318739.1"/>
    <property type="molecule type" value="Genomic_DNA"/>
</dbReference>
<keyword evidence="1 4" id="KW-0479">Metal-binding</keyword>
<accession>A0ABP8G6Y4</accession>
<evidence type="ECO:0000256" key="4">
    <source>
        <dbReference type="PROSITE-ProRule" id="PRU00433"/>
    </source>
</evidence>
<evidence type="ECO:0000256" key="2">
    <source>
        <dbReference type="ARBA" id="ARBA00022729"/>
    </source>
</evidence>
<dbReference type="Pfam" id="PF13435">
    <property type="entry name" value="Cytochrome_C554"/>
    <property type="match status" value="1"/>
</dbReference>
<keyword evidence="7" id="KW-1185">Reference proteome</keyword>
<proteinExistence type="predicted"/>
<sequence>MKRKRILLLCSIFLVPLVLIFSQCDKLNKKDDPRGELYAGSATCIRCHKDVYTNYLHTAHFKSTREAEATTTHGDFARNNTFVFNAHSKVVMEKRAGGLYQVGYTDGKKTDEQRFDITFGGVKAETYLYWKNNQIYQLPVSYFSKLHGWANSPGYDTTQVNFTRIIGKRCFECHASYIKELPAETQSLSQTVEFDKASLINGVDCERCHGPAANHVNFHTDFPEEKKPKYIARYAELTRGQRIDMCAVCHSGNKNMIITTTFNFKPGDKLANFVEPDFEVNRNDNTLLDVHGNQSQLLALSQCFIKSKMDCATCHNTHVNEEANLSLDSKKCMSCHSDAGHNFCKMADKIGPAIKNNCIDCHMPERSSNIIAVETAGAGKTNPYMVRTHRIAVYPDQTEKVLAYLKSSKNLSKN</sequence>
<dbReference type="PANTHER" id="PTHR35038">
    <property type="entry name" value="DISSIMILATORY SULFITE REDUCTASE SIRA"/>
    <property type="match status" value="1"/>
</dbReference>
<evidence type="ECO:0000256" key="1">
    <source>
        <dbReference type="ARBA" id="ARBA00022723"/>
    </source>
</evidence>
<dbReference type="InterPro" id="IPR051829">
    <property type="entry name" value="Multiheme_Cytochr_ET"/>
</dbReference>
<organism evidence="6 7">
    <name type="scientific">Mucilaginibacter gynuensis</name>
    <dbReference type="NCBI Taxonomy" id="1302236"/>
    <lineage>
        <taxon>Bacteria</taxon>
        <taxon>Pseudomonadati</taxon>
        <taxon>Bacteroidota</taxon>
        <taxon>Sphingobacteriia</taxon>
        <taxon>Sphingobacteriales</taxon>
        <taxon>Sphingobacteriaceae</taxon>
        <taxon>Mucilaginibacter</taxon>
    </lineage>
</organism>
<evidence type="ECO:0000313" key="6">
    <source>
        <dbReference type="EMBL" id="GAA4318739.1"/>
    </source>
</evidence>
<gene>
    <name evidence="6" type="ORF">GCM10023149_16970</name>
</gene>
<evidence type="ECO:0000313" key="7">
    <source>
        <dbReference type="Proteomes" id="UP001500582"/>
    </source>
</evidence>
<keyword evidence="4" id="KW-0349">Heme</keyword>
<dbReference type="SUPFAM" id="SSF48695">
    <property type="entry name" value="Multiheme cytochromes"/>
    <property type="match status" value="1"/>
</dbReference>
<comment type="caution">
    <text evidence="6">The sequence shown here is derived from an EMBL/GenBank/DDBJ whole genome shotgun (WGS) entry which is preliminary data.</text>
</comment>
<dbReference type="Gene3D" id="3.90.10.10">
    <property type="entry name" value="Cytochrome C3"/>
    <property type="match status" value="1"/>
</dbReference>
<protein>
    <submittedName>
        <fullName evidence="6">Multiheme c-type cytochrome</fullName>
    </submittedName>
</protein>
<feature type="domain" description="Cytochrome c" evidence="5">
    <location>
        <begin position="295"/>
        <end position="409"/>
    </location>
</feature>
<dbReference type="PROSITE" id="PS51007">
    <property type="entry name" value="CYTC"/>
    <property type="match status" value="1"/>
</dbReference>
<dbReference type="Gene3D" id="1.10.1130.10">
    <property type="entry name" value="Flavocytochrome C3, Chain A"/>
    <property type="match status" value="1"/>
</dbReference>
<evidence type="ECO:0000259" key="5">
    <source>
        <dbReference type="PROSITE" id="PS51007"/>
    </source>
</evidence>
<dbReference type="CDD" id="cd08168">
    <property type="entry name" value="Cytochrom_C3"/>
    <property type="match status" value="1"/>
</dbReference>
<name>A0ABP8G6Y4_9SPHI</name>
<reference evidence="7" key="1">
    <citation type="journal article" date="2019" name="Int. J. Syst. Evol. Microbiol.">
        <title>The Global Catalogue of Microorganisms (GCM) 10K type strain sequencing project: providing services to taxonomists for standard genome sequencing and annotation.</title>
        <authorList>
            <consortium name="The Broad Institute Genomics Platform"/>
            <consortium name="The Broad Institute Genome Sequencing Center for Infectious Disease"/>
            <person name="Wu L."/>
            <person name="Ma J."/>
        </authorList>
    </citation>
    <scope>NUCLEOTIDE SEQUENCE [LARGE SCALE GENOMIC DNA]</scope>
    <source>
        <strain evidence="7">JCM 17705</strain>
    </source>
</reference>
<keyword evidence="2" id="KW-0732">Signal</keyword>
<dbReference type="PANTHER" id="PTHR35038:SF8">
    <property type="entry name" value="C-TYPE POLYHEME CYTOCHROME OMCC"/>
    <property type="match status" value="1"/>
</dbReference>
<keyword evidence="3 4" id="KW-0408">Iron</keyword>
<dbReference type="InterPro" id="IPR009056">
    <property type="entry name" value="Cyt_c-like_dom"/>
</dbReference>